<evidence type="ECO:0000313" key="1">
    <source>
        <dbReference type="EMBL" id="WLD58070.1"/>
    </source>
</evidence>
<reference evidence="1" key="1">
    <citation type="submission" date="2022-07" db="EMBL/GenBank/DDBJ databases">
        <title>Complete genome sequence of Salinispirillum sp. LH10-3-1 capable of multiple carbohydrate inversion isolated from a soda lake.</title>
        <authorList>
            <person name="Liu J."/>
            <person name="Zhai Y."/>
            <person name="Zhang H."/>
            <person name="Yang H."/>
            <person name="Qu J."/>
            <person name="Li J."/>
        </authorList>
    </citation>
    <scope>NUCLEOTIDE SEQUENCE</scope>
    <source>
        <strain evidence="1">LH 10-3-1</strain>
    </source>
</reference>
<gene>
    <name evidence="1" type="ORF">NFC81_15355</name>
</gene>
<accession>A0AB38YFF3</accession>
<dbReference type="AlphaFoldDB" id="A0AB38YFF3"/>
<organism evidence="1">
    <name type="scientific">Salinispirillum sp. LH 10-3-1</name>
    <dbReference type="NCBI Taxonomy" id="2952525"/>
    <lineage>
        <taxon>Bacteria</taxon>
        <taxon>Pseudomonadati</taxon>
        <taxon>Pseudomonadota</taxon>
        <taxon>Gammaproteobacteria</taxon>
        <taxon>Oceanospirillales</taxon>
        <taxon>Saccharospirillaceae</taxon>
        <taxon>Salinispirillum</taxon>
    </lineage>
</organism>
<protein>
    <submittedName>
        <fullName evidence="1">Uncharacterized protein</fullName>
    </submittedName>
</protein>
<name>A0AB38YFF3_9GAMM</name>
<proteinExistence type="predicted"/>
<dbReference type="RefSeq" id="WP_304995355.1">
    <property type="nucleotide sequence ID" value="NZ_CP101717.1"/>
</dbReference>
<sequence length="232" mass="26622">MSNIAGKAYAMNVITPLKPWQTLITRLIHWLAGTRLFRSKLRGLITLSLIHYAGWAILPRSKLPRLHPEQPQEHLSYSYYLFFSNFNGSWEQYVDSFSTAIPSGLDLMWYKNIGYPKSVPRNPFHEYILHNQIWTDHYYSAYPLAASNDVKAACRLKPKLVAMAQQARTEEDAAAFESLYRQMLVEVQADLGIMEETPIVSLANQAVNERRRLECEQELAGTDTVKGAYEHV</sequence>
<dbReference type="EMBL" id="CP101717">
    <property type="protein sequence ID" value="WLD58070.1"/>
    <property type="molecule type" value="Genomic_DNA"/>
</dbReference>